<name>A0A930UYG7_9ACTN</name>
<evidence type="ECO:0000256" key="1">
    <source>
        <dbReference type="ARBA" id="ARBA00004771"/>
    </source>
</evidence>
<organism evidence="13 14">
    <name type="scientific">Nocardioides acrostichi</name>
    <dbReference type="NCBI Taxonomy" id="2784339"/>
    <lineage>
        <taxon>Bacteria</taxon>
        <taxon>Bacillati</taxon>
        <taxon>Actinomycetota</taxon>
        <taxon>Actinomycetes</taxon>
        <taxon>Propionibacteriales</taxon>
        <taxon>Nocardioidaceae</taxon>
        <taxon>Nocardioides</taxon>
    </lineage>
</organism>
<evidence type="ECO:0000259" key="12">
    <source>
        <dbReference type="Pfam" id="PF06974"/>
    </source>
</evidence>
<evidence type="ECO:0000313" key="14">
    <source>
        <dbReference type="Proteomes" id="UP000656804"/>
    </source>
</evidence>
<dbReference type="PANTHER" id="PTHR31650">
    <property type="entry name" value="O-ACYLTRANSFERASE (WSD1-LIKE) FAMILY PROTEIN"/>
    <property type="match status" value="1"/>
</dbReference>
<dbReference type="GO" id="GO:0005886">
    <property type="term" value="C:plasma membrane"/>
    <property type="evidence" value="ECO:0007669"/>
    <property type="project" value="TreeGrafter"/>
</dbReference>
<dbReference type="Proteomes" id="UP000656804">
    <property type="component" value="Unassembled WGS sequence"/>
</dbReference>
<dbReference type="Gene3D" id="3.30.559.30">
    <property type="entry name" value="Nonribosomal peptide synthetase, condensation domain"/>
    <property type="match status" value="1"/>
</dbReference>
<comment type="pathway">
    <text evidence="1">Glycerolipid metabolism; triacylglycerol biosynthesis.</text>
</comment>
<evidence type="ECO:0000256" key="8">
    <source>
        <dbReference type="ARBA" id="ARBA00023098"/>
    </source>
</evidence>
<comment type="caution">
    <text evidence="13">The sequence shown here is derived from an EMBL/GenBank/DDBJ whole genome shotgun (WGS) entry which is preliminary data.</text>
</comment>
<protein>
    <recommendedName>
        <fullName evidence="4">diacylglycerol O-acyltransferase</fullName>
        <ecNumber evidence="4">2.3.1.20</ecNumber>
    </recommendedName>
</protein>
<dbReference type="GO" id="GO:0019432">
    <property type="term" value="P:triglyceride biosynthetic process"/>
    <property type="evidence" value="ECO:0007669"/>
    <property type="project" value="TreeGrafter"/>
</dbReference>
<evidence type="ECO:0000256" key="4">
    <source>
        <dbReference type="ARBA" id="ARBA00013244"/>
    </source>
</evidence>
<evidence type="ECO:0000256" key="6">
    <source>
        <dbReference type="ARBA" id="ARBA00022679"/>
    </source>
</evidence>
<proteinExistence type="inferred from homology"/>
<dbReference type="PANTHER" id="PTHR31650:SF1">
    <property type="entry name" value="WAX ESTER SYNTHASE_DIACYLGLYCEROL ACYLTRANSFERASE 4-RELATED"/>
    <property type="match status" value="1"/>
</dbReference>
<dbReference type="InterPro" id="IPR009721">
    <property type="entry name" value="O-acyltransferase_WSD1_C"/>
</dbReference>
<evidence type="ECO:0000259" key="11">
    <source>
        <dbReference type="Pfam" id="PF03007"/>
    </source>
</evidence>
<evidence type="ECO:0000313" key="13">
    <source>
        <dbReference type="EMBL" id="MBF4163198.1"/>
    </source>
</evidence>
<reference evidence="13" key="1">
    <citation type="submission" date="2020-11" db="EMBL/GenBank/DDBJ databases">
        <title>Nocardioides sp. CBS4Y-1, whole genome shotgun sequence.</title>
        <authorList>
            <person name="Tuo L."/>
        </authorList>
    </citation>
    <scope>NUCLEOTIDE SEQUENCE</scope>
    <source>
        <strain evidence="13">CBS4Y-1</strain>
    </source>
</reference>
<feature type="domain" description="O-acyltransferase WSD1-like N-terminal" evidence="11">
    <location>
        <begin position="8"/>
        <end position="266"/>
    </location>
</feature>
<dbReference type="GO" id="GO:0006071">
    <property type="term" value="P:glycerol metabolic process"/>
    <property type="evidence" value="ECO:0007669"/>
    <property type="project" value="UniProtKB-KW"/>
</dbReference>
<dbReference type="InterPro" id="IPR045034">
    <property type="entry name" value="O-acyltransferase_WSD1-like"/>
</dbReference>
<dbReference type="AlphaFoldDB" id="A0A930UYG7"/>
<evidence type="ECO:0000256" key="2">
    <source>
        <dbReference type="ARBA" id="ARBA00005189"/>
    </source>
</evidence>
<evidence type="ECO:0000256" key="7">
    <source>
        <dbReference type="ARBA" id="ARBA00022798"/>
    </source>
</evidence>
<sequence length="469" mass="50154">MTEQVHRLTGPDALMLHLEDDQTPMHTLKVAVLDTARLCRAITLADLHRLVPEYLGIAPWTTRRFATGRGYGGRPFLVDAPVELEHHLDEVHAPTPDRAGLDAVCADLAERRLDRGRPPWAITLVHGLENGRQALVVRVHHAVADGLAALNTFLALTTDSPEVLPAGERARTASAAATTGADLRRAAHQDRMAARGGLPAAVRAARASRRVSRAYAEKELVPGTLSAPRTSFNRNGGGERVCASGDLDLALVKQVGRASGATLNGVLHAAIAGAMRAEYTARGDRTDVPAVATFGVADDVKTTRTSGNQITAASVYLHVEEADPLVRLERTSRACLHGVALRRERGPALTRALGDLVPRVGPYLRTVFAHRLPRILNNITTANVPGPRTHRFAGPVEVVDWISYAVAVAPAEVNLTVYSYGERMTMGLVATPRSMPDPAAFLRRVAEELDVLAAAVGPVESPEGLLAVS</sequence>
<evidence type="ECO:0000256" key="5">
    <source>
        <dbReference type="ARBA" id="ARBA00022516"/>
    </source>
</evidence>
<dbReference type="SUPFAM" id="SSF52777">
    <property type="entry name" value="CoA-dependent acyltransferases"/>
    <property type="match status" value="1"/>
</dbReference>
<keyword evidence="6" id="KW-0808">Transferase</keyword>
<dbReference type="RefSeq" id="WP_194504444.1">
    <property type="nucleotide sequence ID" value="NZ_JADIVZ010000009.1"/>
</dbReference>
<comment type="pathway">
    <text evidence="2">Lipid metabolism.</text>
</comment>
<comment type="similarity">
    <text evidence="3">Belongs to the long-chain O-acyltransferase family.</text>
</comment>
<evidence type="ECO:0000256" key="9">
    <source>
        <dbReference type="ARBA" id="ARBA00023315"/>
    </source>
</evidence>
<comment type="catalytic activity">
    <reaction evidence="10">
        <text>an acyl-CoA + a 1,2-diacyl-sn-glycerol = a triacyl-sn-glycerol + CoA</text>
        <dbReference type="Rhea" id="RHEA:10868"/>
        <dbReference type="ChEBI" id="CHEBI:17815"/>
        <dbReference type="ChEBI" id="CHEBI:57287"/>
        <dbReference type="ChEBI" id="CHEBI:58342"/>
        <dbReference type="ChEBI" id="CHEBI:64615"/>
        <dbReference type="EC" id="2.3.1.20"/>
    </reaction>
</comment>
<dbReference type="Pfam" id="PF06974">
    <property type="entry name" value="WS_DGAT_C"/>
    <property type="match status" value="1"/>
</dbReference>
<accession>A0A930UYG7</accession>
<dbReference type="Gene3D" id="3.30.559.10">
    <property type="entry name" value="Chloramphenicol acetyltransferase-like domain"/>
    <property type="match status" value="1"/>
</dbReference>
<keyword evidence="7" id="KW-0319">Glycerol metabolism</keyword>
<dbReference type="EC" id="2.3.1.20" evidence="4"/>
<feature type="domain" description="O-acyltransferase WSD1 C-terminal" evidence="12">
    <location>
        <begin position="307"/>
        <end position="452"/>
    </location>
</feature>
<dbReference type="GO" id="GO:0071731">
    <property type="term" value="P:response to nitric oxide"/>
    <property type="evidence" value="ECO:0007669"/>
    <property type="project" value="TreeGrafter"/>
</dbReference>
<keyword evidence="8" id="KW-0443">Lipid metabolism</keyword>
<dbReference type="Pfam" id="PF03007">
    <property type="entry name" value="WS_DGAT_cat"/>
    <property type="match status" value="1"/>
</dbReference>
<dbReference type="EMBL" id="JADIVZ010000009">
    <property type="protein sequence ID" value="MBF4163198.1"/>
    <property type="molecule type" value="Genomic_DNA"/>
</dbReference>
<dbReference type="GO" id="GO:0051701">
    <property type="term" value="P:biological process involved in interaction with host"/>
    <property type="evidence" value="ECO:0007669"/>
    <property type="project" value="TreeGrafter"/>
</dbReference>
<keyword evidence="14" id="KW-1185">Reference proteome</keyword>
<dbReference type="GO" id="GO:0001666">
    <property type="term" value="P:response to hypoxia"/>
    <property type="evidence" value="ECO:0007669"/>
    <property type="project" value="TreeGrafter"/>
</dbReference>
<gene>
    <name evidence="13" type="ORF">ISG29_16000</name>
</gene>
<dbReference type="GO" id="GO:0004144">
    <property type="term" value="F:diacylglycerol O-acyltransferase activity"/>
    <property type="evidence" value="ECO:0007669"/>
    <property type="project" value="UniProtKB-EC"/>
</dbReference>
<evidence type="ECO:0000256" key="10">
    <source>
        <dbReference type="ARBA" id="ARBA00048109"/>
    </source>
</evidence>
<evidence type="ECO:0000256" key="3">
    <source>
        <dbReference type="ARBA" id="ARBA00009587"/>
    </source>
</evidence>
<dbReference type="InterPro" id="IPR023213">
    <property type="entry name" value="CAT-like_dom_sf"/>
</dbReference>
<dbReference type="InterPro" id="IPR004255">
    <property type="entry name" value="O-acyltransferase_WSD1_N"/>
</dbReference>
<keyword evidence="9" id="KW-0012">Acyltransferase</keyword>
<keyword evidence="5" id="KW-0444">Lipid biosynthesis</keyword>